<dbReference type="PANTHER" id="PTHR37981">
    <property type="entry name" value="LIPASE 2"/>
    <property type="match status" value="1"/>
</dbReference>
<evidence type="ECO:0000256" key="1">
    <source>
        <dbReference type="PIRSR" id="PIRSR637460-1"/>
    </source>
</evidence>
<evidence type="ECO:0000259" key="4">
    <source>
        <dbReference type="Pfam" id="PF13472"/>
    </source>
</evidence>
<organism evidence="5 6">
    <name type="scientific">Streptomyces indicus</name>
    <dbReference type="NCBI Taxonomy" id="417292"/>
    <lineage>
        <taxon>Bacteria</taxon>
        <taxon>Bacillati</taxon>
        <taxon>Actinomycetota</taxon>
        <taxon>Actinomycetes</taxon>
        <taxon>Kitasatosporales</taxon>
        <taxon>Streptomycetaceae</taxon>
        <taxon>Streptomyces</taxon>
    </lineage>
</organism>
<keyword evidence="6" id="KW-1185">Reference proteome</keyword>
<feature type="signal peptide" evidence="3">
    <location>
        <begin position="1"/>
        <end position="24"/>
    </location>
</feature>
<dbReference type="RefSeq" id="WP_245769420.1">
    <property type="nucleotide sequence ID" value="NZ_FNFF01000007.1"/>
</dbReference>
<dbReference type="STRING" id="417292.SAMN05421806_107250"/>
<dbReference type="InterPro" id="IPR013830">
    <property type="entry name" value="SGNH_hydro"/>
</dbReference>
<feature type="active site" evidence="1">
    <location>
        <position position="264"/>
    </location>
</feature>
<dbReference type="Proteomes" id="UP000199155">
    <property type="component" value="Unassembled WGS sequence"/>
</dbReference>
<dbReference type="InterPro" id="IPR037460">
    <property type="entry name" value="SEST-like"/>
</dbReference>
<feature type="disulfide bond" evidence="2">
    <location>
        <begin position="54"/>
        <end position="79"/>
    </location>
</feature>
<feature type="chain" id="PRO_5011546447" evidence="3">
    <location>
        <begin position="25"/>
        <end position="296"/>
    </location>
</feature>
<keyword evidence="3" id="KW-0732">Signal</keyword>
<dbReference type="EMBL" id="FNFF01000007">
    <property type="protein sequence ID" value="SDK43101.1"/>
    <property type="molecule type" value="Genomic_DNA"/>
</dbReference>
<dbReference type="Gene3D" id="3.40.50.1110">
    <property type="entry name" value="SGNH hydrolase"/>
    <property type="match status" value="1"/>
</dbReference>
<feature type="disulfide bond" evidence="2">
    <location>
        <begin position="126"/>
        <end position="139"/>
    </location>
</feature>
<reference evidence="5 6" key="1">
    <citation type="submission" date="2016-10" db="EMBL/GenBank/DDBJ databases">
        <authorList>
            <person name="de Groot N.N."/>
        </authorList>
    </citation>
    <scope>NUCLEOTIDE SEQUENCE [LARGE SCALE GENOMIC DNA]</scope>
    <source>
        <strain evidence="5 6">CGMCC 4.5727</strain>
    </source>
</reference>
<dbReference type="SUPFAM" id="SSF52266">
    <property type="entry name" value="SGNH hydrolase"/>
    <property type="match status" value="1"/>
</dbReference>
<feature type="disulfide bond" evidence="2">
    <location>
        <begin position="194"/>
        <end position="243"/>
    </location>
</feature>
<gene>
    <name evidence="5" type="ORF">SAMN05421806_107250</name>
</gene>
<sequence>MRGALATGGAAALLLAATAVPAEAGQRHRGERYVALGDSYTSGPGIPDQVDANCARSNRNYPSVAALKLRVSSFKDASCGGATTVHMWQAQGTNPPQLDALDRKTTLVTVGIGGNDIGFGEIVGTCTRLSFADPYGNPCEKHYTAGGTDQLAGRIADTSAKIEKVIDAIHDRAPRARVYVVGYPVIVADSGKGCWPAVQMAEGDVPYLRDTGKRLNAMLRATAHDNRARFVDTYTPTIGHDVCQAPDVRWVEPLVPTSPAAPFHPNAKGEAAMAAALVDTVKRRGHPHGGHHHDHR</sequence>
<proteinExistence type="predicted"/>
<dbReference type="AlphaFoldDB" id="A0A1G9BUG2"/>
<evidence type="ECO:0000256" key="2">
    <source>
        <dbReference type="PIRSR" id="PIRSR637460-2"/>
    </source>
</evidence>
<feature type="domain" description="SGNH hydrolase-type esterase" evidence="4">
    <location>
        <begin position="35"/>
        <end position="271"/>
    </location>
</feature>
<dbReference type="Pfam" id="PF13472">
    <property type="entry name" value="Lipase_GDSL_2"/>
    <property type="match status" value="1"/>
</dbReference>
<protein>
    <submittedName>
        <fullName evidence="5">GDSL-like Lipase/Acylhydrolase family protein</fullName>
    </submittedName>
</protein>
<accession>A0A1G9BUG2</accession>
<dbReference type="GO" id="GO:0004806">
    <property type="term" value="F:triacylglycerol lipase activity"/>
    <property type="evidence" value="ECO:0007669"/>
    <property type="project" value="TreeGrafter"/>
</dbReference>
<dbReference type="CDD" id="cd01823">
    <property type="entry name" value="SEST_like"/>
    <property type="match status" value="1"/>
</dbReference>
<name>A0A1G9BUG2_9ACTN</name>
<evidence type="ECO:0000313" key="6">
    <source>
        <dbReference type="Proteomes" id="UP000199155"/>
    </source>
</evidence>
<feature type="active site" description="Nucleophile" evidence="1">
    <location>
        <position position="39"/>
    </location>
</feature>
<keyword evidence="5" id="KW-0378">Hydrolase</keyword>
<evidence type="ECO:0000256" key="3">
    <source>
        <dbReference type="SAM" id="SignalP"/>
    </source>
</evidence>
<dbReference type="InterPro" id="IPR036514">
    <property type="entry name" value="SGNH_hydro_sf"/>
</dbReference>
<dbReference type="PANTHER" id="PTHR37981:SF1">
    <property type="entry name" value="SGNH HYDROLASE-TYPE ESTERASE DOMAIN-CONTAINING PROTEIN"/>
    <property type="match status" value="1"/>
</dbReference>
<dbReference type="GO" id="GO:0019433">
    <property type="term" value="P:triglyceride catabolic process"/>
    <property type="evidence" value="ECO:0007669"/>
    <property type="project" value="TreeGrafter"/>
</dbReference>
<evidence type="ECO:0000313" key="5">
    <source>
        <dbReference type="EMBL" id="SDK43101.1"/>
    </source>
</evidence>
<keyword evidence="2" id="KW-1015">Disulfide bond</keyword>